<organism evidence="2">
    <name type="scientific">marine metagenome</name>
    <dbReference type="NCBI Taxonomy" id="408172"/>
    <lineage>
        <taxon>unclassified sequences</taxon>
        <taxon>metagenomes</taxon>
        <taxon>ecological metagenomes</taxon>
    </lineage>
</organism>
<accession>A0A381XB82</accession>
<dbReference type="PROSITE" id="PS51257">
    <property type="entry name" value="PROKAR_LIPOPROTEIN"/>
    <property type="match status" value="1"/>
</dbReference>
<protein>
    <recommendedName>
        <fullName evidence="3">Lipoprotein</fullName>
    </recommendedName>
</protein>
<proteinExistence type="predicted"/>
<evidence type="ECO:0008006" key="3">
    <source>
        <dbReference type="Google" id="ProtNLM"/>
    </source>
</evidence>
<gene>
    <name evidence="2" type="ORF">METZ01_LOCUS114860</name>
</gene>
<feature type="region of interest" description="Disordered" evidence="1">
    <location>
        <begin position="24"/>
        <end position="45"/>
    </location>
</feature>
<dbReference type="AlphaFoldDB" id="A0A381XB82"/>
<evidence type="ECO:0000256" key="1">
    <source>
        <dbReference type="SAM" id="MobiDB-lite"/>
    </source>
</evidence>
<sequence>MKKILTTVGAVVFSLGCSTLPQEQDQTSAQAQNGTQSKNEIWTSEGLDAEGEKTLQYRFYWFDEGVQIERIGNAFLNPETKVIERGWDVFQTAHKDGDFKQRLWFGWYSDSGKVGNVGTSTELTKDNLKLVHFVGTSTNGLMSGVIKTKYSEGGGVIDETVENFIINGTHVESTPVNTFHKLDRVTASELFDNGDIVLPKEVELFEPKLERLLGSWESKNKEGKVTLKISWNKWAMGKLLIEHFTFLNEKGEWSNGGMNVTGLDPASGRITLWSIRKNGFARSGGWDFISDDTTGQRQGNNRLIRKLEDDNTITAYWQSKKNGEYSGENGKYTLKRVVGSE</sequence>
<feature type="compositionally biased region" description="Polar residues" evidence="1">
    <location>
        <begin position="24"/>
        <end position="42"/>
    </location>
</feature>
<evidence type="ECO:0000313" key="2">
    <source>
        <dbReference type="EMBL" id="SVA62006.1"/>
    </source>
</evidence>
<dbReference type="EMBL" id="UINC01014555">
    <property type="protein sequence ID" value="SVA62006.1"/>
    <property type="molecule type" value="Genomic_DNA"/>
</dbReference>
<reference evidence="2" key="1">
    <citation type="submission" date="2018-05" db="EMBL/GenBank/DDBJ databases">
        <authorList>
            <person name="Lanie J.A."/>
            <person name="Ng W.-L."/>
            <person name="Kazmierczak K.M."/>
            <person name="Andrzejewski T.M."/>
            <person name="Davidsen T.M."/>
            <person name="Wayne K.J."/>
            <person name="Tettelin H."/>
            <person name="Glass J.I."/>
            <person name="Rusch D."/>
            <person name="Podicherti R."/>
            <person name="Tsui H.-C.T."/>
            <person name="Winkler M.E."/>
        </authorList>
    </citation>
    <scope>NUCLEOTIDE SEQUENCE</scope>
</reference>
<name>A0A381XB82_9ZZZZ</name>